<accession>A0A835Z021</accession>
<keyword evidence="1" id="KW-0677">Repeat</keyword>
<feature type="non-terminal residue" evidence="2">
    <location>
        <position position="191"/>
    </location>
</feature>
<dbReference type="Gene3D" id="1.25.40.10">
    <property type="entry name" value="Tetratricopeptide repeat domain"/>
    <property type="match status" value="1"/>
</dbReference>
<evidence type="ECO:0000313" key="3">
    <source>
        <dbReference type="Proteomes" id="UP000664859"/>
    </source>
</evidence>
<name>A0A835Z021_9STRA</name>
<proteinExistence type="predicted"/>
<evidence type="ECO:0008006" key="4">
    <source>
        <dbReference type="Google" id="ProtNLM"/>
    </source>
</evidence>
<comment type="caution">
    <text evidence="2">The sequence shown here is derived from an EMBL/GenBank/DDBJ whole genome shotgun (WGS) entry which is preliminary data.</text>
</comment>
<keyword evidence="3" id="KW-1185">Reference proteome</keyword>
<evidence type="ECO:0000313" key="2">
    <source>
        <dbReference type="EMBL" id="KAG5184997.1"/>
    </source>
</evidence>
<evidence type="ECO:0000256" key="1">
    <source>
        <dbReference type="ARBA" id="ARBA00022737"/>
    </source>
</evidence>
<dbReference type="EMBL" id="JAFCMP010000146">
    <property type="protein sequence ID" value="KAG5184997.1"/>
    <property type="molecule type" value="Genomic_DNA"/>
</dbReference>
<dbReference type="PANTHER" id="PTHR47447:SF17">
    <property type="entry name" value="OS12G0638900 PROTEIN"/>
    <property type="match status" value="1"/>
</dbReference>
<dbReference type="AlphaFoldDB" id="A0A835Z021"/>
<organism evidence="2 3">
    <name type="scientific">Tribonema minus</name>
    <dbReference type="NCBI Taxonomy" id="303371"/>
    <lineage>
        <taxon>Eukaryota</taxon>
        <taxon>Sar</taxon>
        <taxon>Stramenopiles</taxon>
        <taxon>Ochrophyta</taxon>
        <taxon>PX clade</taxon>
        <taxon>Xanthophyceae</taxon>
        <taxon>Tribonematales</taxon>
        <taxon>Tribonemataceae</taxon>
        <taxon>Tribonema</taxon>
    </lineage>
</organism>
<gene>
    <name evidence="2" type="ORF">JKP88DRAFT_313662</name>
</gene>
<dbReference type="PANTHER" id="PTHR47447">
    <property type="entry name" value="OS03G0856100 PROTEIN"/>
    <property type="match status" value="1"/>
</dbReference>
<sequence>MAAAGIAPDGRTFAGVLQTCRHARDWRRAIYVFFDMEAKHPEFADAHTWNRLLQVLYVHPAPDSTLAAAALMAQRGVVPITATYNTVLWAHAMRGDSAAIKKVLTSMRAAGEEVTLTTLAMCAKGYGYGRHWGAAEDALEAVLNSDSTITMRVQTATAFVHACSRAGDLPRIVRWLQRLPLLGLTPLPRMW</sequence>
<dbReference type="InterPro" id="IPR011990">
    <property type="entry name" value="TPR-like_helical_dom_sf"/>
</dbReference>
<protein>
    <recommendedName>
        <fullName evidence="4">Pentatricopeptide repeat-containing protein</fullName>
    </recommendedName>
</protein>
<dbReference type="Proteomes" id="UP000664859">
    <property type="component" value="Unassembled WGS sequence"/>
</dbReference>
<reference evidence="2" key="1">
    <citation type="submission" date="2021-02" db="EMBL/GenBank/DDBJ databases">
        <title>First Annotated Genome of the Yellow-green Alga Tribonema minus.</title>
        <authorList>
            <person name="Mahan K.M."/>
        </authorList>
    </citation>
    <scope>NUCLEOTIDE SEQUENCE</scope>
    <source>
        <strain evidence="2">UTEX B ZZ1240</strain>
    </source>
</reference>